<proteinExistence type="predicted"/>
<reference evidence="3" key="1">
    <citation type="submission" date="2021-03" db="EMBL/GenBank/DDBJ databases">
        <authorList>
            <person name="Li Z."/>
            <person name="Yang C."/>
        </authorList>
    </citation>
    <scope>NUCLEOTIDE SEQUENCE</scope>
    <source>
        <strain evidence="3">Dzin_1.0</strain>
        <tissue evidence="3">Leaf</tissue>
    </source>
</reference>
<evidence type="ECO:0000256" key="1">
    <source>
        <dbReference type="SAM" id="MobiDB-lite"/>
    </source>
</evidence>
<dbReference type="PANTHER" id="PTHR34777">
    <property type="entry name" value="VQ MOTIF-CONTAINING PROTEIN 10"/>
    <property type="match status" value="1"/>
</dbReference>
<dbReference type="OrthoDB" id="691083at2759"/>
<dbReference type="PANTHER" id="PTHR34777:SF1">
    <property type="entry name" value="VQ MOTIF-CONTAINING PROTEIN 10"/>
    <property type="match status" value="1"/>
</dbReference>
<dbReference type="Proteomes" id="UP001085076">
    <property type="component" value="Miscellaneous, Linkage group lg01"/>
</dbReference>
<dbReference type="EMBL" id="JAGGNH010000001">
    <property type="protein sequence ID" value="KAJ0989352.1"/>
    <property type="molecule type" value="Genomic_DNA"/>
</dbReference>
<organism evidence="3 4">
    <name type="scientific">Dioscorea zingiberensis</name>
    <dbReference type="NCBI Taxonomy" id="325984"/>
    <lineage>
        <taxon>Eukaryota</taxon>
        <taxon>Viridiplantae</taxon>
        <taxon>Streptophyta</taxon>
        <taxon>Embryophyta</taxon>
        <taxon>Tracheophyta</taxon>
        <taxon>Spermatophyta</taxon>
        <taxon>Magnoliopsida</taxon>
        <taxon>Liliopsida</taxon>
        <taxon>Dioscoreales</taxon>
        <taxon>Dioscoreaceae</taxon>
        <taxon>Dioscorea</taxon>
    </lineage>
</organism>
<feature type="region of interest" description="Disordered" evidence="1">
    <location>
        <begin position="38"/>
        <end position="63"/>
    </location>
</feature>
<evidence type="ECO:0000259" key="2">
    <source>
        <dbReference type="Pfam" id="PF05678"/>
    </source>
</evidence>
<feature type="domain" description="VQ" evidence="2">
    <location>
        <begin position="18"/>
        <end position="41"/>
    </location>
</feature>
<sequence length="117" mass="13123">MPSKRARSLVPVKVKVIVTRFVQTDAMQFKSVVQNLTGKDSKAAEETVAPPPPERPMPVRGGKRQVVAEELVVGHEEGNGWIGDMLMKPNFVLEEFENGSFLEPSLEKMYEMWSCFA</sequence>
<evidence type="ECO:0000313" key="3">
    <source>
        <dbReference type="EMBL" id="KAJ0989352.1"/>
    </source>
</evidence>
<accession>A0A9D5DFV6</accession>
<dbReference type="InterPro" id="IPR039608">
    <property type="entry name" value="VQ_1/10"/>
</dbReference>
<dbReference type="InterPro" id="IPR008889">
    <property type="entry name" value="VQ"/>
</dbReference>
<protein>
    <recommendedName>
        <fullName evidence="2">VQ domain-containing protein</fullName>
    </recommendedName>
</protein>
<name>A0A9D5DFV6_9LILI</name>
<dbReference type="AlphaFoldDB" id="A0A9D5DFV6"/>
<gene>
    <name evidence="3" type="ORF">J5N97_007708</name>
</gene>
<evidence type="ECO:0000313" key="4">
    <source>
        <dbReference type="Proteomes" id="UP001085076"/>
    </source>
</evidence>
<reference evidence="3" key="2">
    <citation type="journal article" date="2022" name="Hortic Res">
        <title>The genome of Dioscorea zingiberensis sheds light on the biosynthesis, origin and evolution of the medicinally important diosgenin saponins.</title>
        <authorList>
            <person name="Li Y."/>
            <person name="Tan C."/>
            <person name="Li Z."/>
            <person name="Guo J."/>
            <person name="Li S."/>
            <person name="Chen X."/>
            <person name="Wang C."/>
            <person name="Dai X."/>
            <person name="Yang H."/>
            <person name="Song W."/>
            <person name="Hou L."/>
            <person name="Xu J."/>
            <person name="Tong Z."/>
            <person name="Xu A."/>
            <person name="Yuan X."/>
            <person name="Wang W."/>
            <person name="Yang Q."/>
            <person name="Chen L."/>
            <person name="Sun Z."/>
            <person name="Wang K."/>
            <person name="Pan B."/>
            <person name="Chen J."/>
            <person name="Bao Y."/>
            <person name="Liu F."/>
            <person name="Qi X."/>
            <person name="Gang D.R."/>
            <person name="Wen J."/>
            <person name="Li J."/>
        </authorList>
    </citation>
    <scope>NUCLEOTIDE SEQUENCE</scope>
    <source>
        <strain evidence="3">Dzin_1.0</strain>
    </source>
</reference>
<dbReference type="Pfam" id="PF05678">
    <property type="entry name" value="VQ"/>
    <property type="match status" value="1"/>
</dbReference>
<comment type="caution">
    <text evidence="3">The sequence shown here is derived from an EMBL/GenBank/DDBJ whole genome shotgun (WGS) entry which is preliminary data.</text>
</comment>
<keyword evidence="4" id="KW-1185">Reference proteome</keyword>